<protein>
    <submittedName>
        <fullName evidence="2">DNA alkylation repair protein</fullName>
    </submittedName>
</protein>
<sequence>MRPSAARLRSARQGSPSASWGEDGDVESPAAFIDRTLRAEASEWRTWADGDASVGGLRVYGASVGAIRGTVRDALRRHRGLQHDEITALASELWAAPVFERRFAAIVLLQGQVDTLSASDLTRIEGFLRDGRIPALIEPLALDVVRPLLARLTGTEAERARRIVTRWASADAEGLSAAAALL</sequence>
<feature type="region of interest" description="Disordered" evidence="1">
    <location>
        <begin position="1"/>
        <end position="26"/>
    </location>
</feature>
<name>A0ABS7HZQ7_9MICO</name>
<dbReference type="Pfam" id="PF08713">
    <property type="entry name" value="DNA_alkylation"/>
    <property type="match status" value="1"/>
</dbReference>
<dbReference type="EMBL" id="JAEUAX010000003">
    <property type="protein sequence ID" value="MBW9109738.1"/>
    <property type="molecule type" value="Genomic_DNA"/>
</dbReference>
<dbReference type="Proteomes" id="UP000777440">
    <property type="component" value="Unassembled WGS sequence"/>
</dbReference>
<dbReference type="SUPFAM" id="SSF48371">
    <property type="entry name" value="ARM repeat"/>
    <property type="match status" value="1"/>
</dbReference>
<dbReference type="InterPro" id="IPR016024">
    <property type="entry name" value="ARM-type_fold"/>
</dbReference>
<dbReference type="Gene3D" id="1.25.10.90">
    <property type="match status" value="1"/>
</dbReference>
<reference evidence="2 3" key="1">
    <citation type="journal article" date="2021" name="MBio">
        <title>Poor Competitiveness of Bradyrhizobium in Pigeon Pea Root Colonization in Indian Soils.</title>
        <authorList>
            <person name="Chalasani D."/>
            <person name="Basu A."/>
            <person name="Pullabhotla S.V.S.R.N."/>
            <person name="Jorrin B."/>
            <person name="Neal A.L."/>
            <person name="Poole P.S."/>
            <person name="Podile A.R."/>
            <person name="Tkacz A."/>
        </authorList>
    </citation>
    <scope>NUCLEOTIDE SEQUENCE [LARGE SCALE GENOMIC DNA]</scope>
    <source>
        <strain evidence="2 3">HU12</strain>
    </source>
</reference>
<evidence type="ECO:0000256" key="1">
    <source>
        <dbReference type="SAM" id="MobiDB-lite"/>
    </source>
</evidence>
<gene>
    <name evidence="2" type="ORF">JNB61_08135</name>
</gene>
<dbReference type="InterPro" id="IPR014825">
    <property type="entry name" value="DNA_alkylation"/>
</dbReference>
<proteinExistence type="predicted"/>
<evidence type="ECO:0000313" key="3">
    <source>
        <dbReference type="Proteomes" id="UP000777440"/>
    </source>
</evidence>
<keyword evidence="3" id="KW-1185">Reference proteome</keyword>
<evidence type="ECO:0000313" key="2">
    <source>
        <dbReference type="EMBL" id="MBW9109738.1"/>
    </source>
</evidence>
<organism evidence="2 3">
    <name type="scientific">Microbacterium ureisolvens</name>
    <dbReference type="NCBI Taxonomy" id="2781186"/>
    <lineage>
        <taxon>Bacteria</taxon>
        <taxon>Bacillati</taxon>
        <taxon>Actinomycetota</taxon>
        <taxon>Actinomycetes</taxon>
        <taxon>Micrococcales</taxon>
        <taxon>Microbacteriaceae</taxon>
        <taxon>Microbacterium</taxon>
    </lineage>
</organism>
<comment type="caution">
    <text evidence="2">The sequence shown here is derived from an EMBL/GenBank/DDBJ whole genome shotgun (WGS) entry which is preliminary data.</text>
</comment>
<accession>A0ABS7HZQ7</accession>